<evidence type="ECO:0000256" key="3">
    <source>
        <dbReference type="HAMAP-Rule" id="MF_02071"/>
    </source>
</evidence>
<dbReference type="Pfam" id="PF03330">
    <property type="entry name" value="DPBB_1"/>
    <property type="match status" value="1"/>
</dbReference>
<dbReference type="GO" id="GO:0071555">
    <property type="term" value="P:cell wall organization"/>
    <property type="evidence" value="ECO:0007669"/>
    <property type="project" value="UniProtKB-KW"/>
</dbReference>
<evidence type="ECO:0000256" key="4">
    <source>
        <dbReference type="RuleBase" id="RU003495"/>
    </source>
</evidence>
<evidence type="ECO:0000256" key="2">
    <source>
        <dbReference type="ARBA" id="ARBA00023316"/>
    </source>
</evidence>
<dbReference type="Gene3D" id="2.40.40.10">
    <property type="entry name" value="RlpA-like domain"/>
    <property type="match status" value="1"/>
</dbReference>
<evidence type="ECO:0000256" key="1">
    <source>
        <dbReference type="ARBA" id="ARBA00023239"/>
    </source>
</evidence>
<reference evidence="6 7" key="1">
    <citation type="submission" date="2018-04" db="EMBL/GenBank/DDBJ databases">
        <title>Genomic Encyclopedia of Archaeal and Bacterial Type Strains, Phase II (KMG-II): from individual species to whole genera.</title>
        <authorList>
            <person name="Goeker M."/>
        </authorList>
    </citation>
    <scope>NUCLEOTIDE SEQUENCE [LARGE SCALE GENOMIC DNA]</scope>
    <source>
        <strain evidence="6 7">DSM 25521</strain>
    </source>
</reference>
<comment type="caution">
    <text evidence="6">The sequence shown here is derived from an EMBL/GenBank/DDBJ whole genome shotgun (WGS) entry which is preliminary data.</text>
</comment>
<dbReference type="EMBL" id="PZZL01000004">
    <property type="protein sequence ID" value="PTM57044.1"/>
    <property type="molecule type" value="Genomic_DNA"/>
</dbReference>
<dbReference type="HAMAP" id="MF_02071">
    <property type="entry name" value="RlpA"/>
    <property type="match status" value="1"/>
</dbReference>
<keyword evidence="6" id="KW-0449">Lipoprotein</keyword>
<keyword evidence="2 3" id="KW-0961">Cell wall biogenesis/degradation</keyword>
<keyword evidence="7" id="KW-1185">Reference proteome</keyword>
<feature type="domain" description="RlpA-like protein double-psi beta-barrel" evidence="5">
    <location>
        <begin position="103"/>
        <end position="192"/>
    </location>
</feature>
<dbReference type="InterPro" id="IPR009009">
    <property type="entry name" value="RlpA-like_DPBB"/>
</dbReference>
<name>A0A2T4Z569_9HYPH</name>
<dbReference type="PANTHER" id="PTHR34183">
    <property type="entry name" value="ENDOLYTIC PEPTIDOGLYCAN TRANSGLYCOSYLASE RLPA"/>
    <property type="match status" value="1"/>
</dbReference>
<organism evidence="6 7">
    <name type="scientific">Phreatobacter oligotrophus</name>
    <dbReference type="NCBI Taxonomy" id="1122261"/>
    <lineage>
        <taxon>Bacteria</taxon>
        <taxon>Pseudomonadati</taxon>
        <taxon>Pseudomonadota</taxon>
        <taxon>Alphaproteobacteria</taxon>
        <taxon>Hyphomicrobiales</taxon>
        <taxon>Phreatobacteraceae</taxon>
        <taxon>Phreatobacter</taxon>
    </lineage>
</organism>
<protein>
    <recommendedName>
        <fullName evidence="3">Endolytic peptidoglycan transglycosylase RlpA</fullName>
        <ecNumber evidence="3">4.2.2.-</ecNumber>
    </recommendedName>
</protein>
<dbReference type="GO" id="GO:0000270">
    <property type="term" value="P:peptidoglycan metabolic process"/>
    <property type="evidence" value="ECO:0007669"/>
    <property type="project" value="UniProtKB-UniRule"/>
</dbReference>
<dbReference type="AlphaFoldDB" id="A0A2T4Z569"/>
<dbReference type="InterPro" id="IPR034718">
    <property type="entry name" value="RlpA"/>
</dbReference>
<comment type="similarity">
    <text evidence="3 4">Belongs to the RlpA family.</text>
</comment>
<dbReference type="GO" id="GO:0008932">
    <property type="term" value="F:lytic endotransglycosylase activity"/>
    <property type="evidence" value="ECO:0007669"/>
    <property type="project" value="UniProtKB-UniRule"/>
</dbReference>
<evidence type="ECO:0000259" key="5">
    <source>
        <dbReference type="Pfam" id="PF03330"/>
    </source>
</evidence>
<dbReference type="SUPFAM" id="SSF50685">
    <property type="entry name" value="Barwin-like endoglucanases"/>
    <property type="match status" value="1"/>
</dbReference>
<dbReference type="Proteomes" id="UP000241808">
    <property type="component" value="Unassembled WGS sequence"/>
</dbReference>
<evidence type="ECO:0000313" key="7">
    <source>
        <dbReference type="Proteomes" id="UP000241808"/>
    </source>
</evidence>
<dbReference type="NCBIfam" id="TIGR00413">
    <property type="entry name" value="rlpA"/>
    <property type="match status" value="1"/>
</dbReference>
<dbReference type="RefSeq" id="WP_281260039.1">
    <property type="nucleotide sequence ID" value="NZ_PZZL01000004.1"/>
</dbReference>
<dbReference type="InterPro" id="IPR036908">
    <property type="entry name" value="RlpA-like_sf"/>
</dbReference>
<keyword evidence="1 3" id="KW-0456">Lyase</keyword>
<dbReference type="PANTHER" id="PTHR34183:SF1">
    <property type="entry name" value="ENDOLYTIC PEPTIDOGLYCAN TRANSGLYCOSYLASE RLPA"/>
    <property type="match status" value="1"/>
</dbReference>
<proteinExistence type="inferred from homology"/>
<dbReference type="CDD" id="cd22268">
    <property type="entry name" value="DPBB_RlpA-like"/>
    <property type="match status" value="1"/>
</dbReference>
<gene>
    <name evidence="3" type="primary">rlpA</name>
    <name evidence="6" type="ORF">C8P69_10492</name>
</gene>
<dbReference type="EC" id="4.2.2.-" evidence="3"/>
<sequence>MNSSAIGEGLRVSVSAMGMRHRVLACTALCGLGLALGGCNSQTASSGGPVDRFNSQYGVSSSPRVVADGESVPRGGGVYRVGRPYRVAGRTYTPFEKREGHTESGIASWYGRQFHGRLTANGEVYDMNSLSAAHRTMPMPSYARVTNLTNGHSLIVRVNDRGPFHGNRVIDLSHRASHLLNFRGQGLARVRVEYVGRAPIEGSDDRMLLATLRTDGSPAPRPVGGAPATMIASAAPQTVPDPAPRPAPAAATTPVAIPVAAAPLPAPQEQPAQGFAFFRQDTTAAPSAPGAVNPDLVQPNPFAPTPAPVAAAPVAASAPITMASAPLPMERPGLREAVPAAPVATTVVARSNAPAQVAPATVTVVATPAPTAAPQPSAPVLATASSRPVTVPAANAFAPPRPAAPAIAAMPGGAPVRASLGFGSLY</sequence>
<evidence type="ECO:0000313" key="6">
    <source>
        <dbReference type="EMBL" id="PTM57044.1"/>
    </source>
</evidence>
<comment type="function">
    <text evidence="3">Lytic transglycosylase with a strong preference for naked glycan strands that lack stem peptides.</text>
</comment>
<accession>A0A2T4Z569</accession>
<dbReference type="InterPro" id="IPR012997">
    <property type="entry name" value="RplA"/>
</dbReference>